<reference evidence="2" key="1">
    <citation type="submission" date="2016-12" db="EMBL/GenBank/DDBJ databases">
        <authorList>
            <person name="Herbold C."/>
        </authorList>
    </citation>
    <scope>NUCLEOTIDE SEQUENCE [LARGE SCALE GENOMIC DNA]</scope>
</reference>
<proteinExistence type="predicted"/>
<protein>
    <submittedName>
        <fullName evidence="1">Uncharacterized protein</fullName>
    </submittedName>
</protein>
<accession>A0A2H1EGL4</accession>
<dbReference type="Proteomes" id="UP000232412">
    <property type="component" value="Unassembled WGS sequence"/>
</dbReference>
<sequence length="38" mass="4472">MCEMLDEIEVEYMRMALSRARKAMQQPIQEEKLQTAVA</sequence>
<gene>
    <name evidence="1" type="ORF">NSIN_20685</name>
</gene>
<keyword evidence="2" id="KW-1185">Reference proteome</keyword>
<evidence type="ECO:0000313" key="1">
    <source>
        <dbReference type="EMBL" id="SHO45511.1"/>
    </source>
</evidence>
<dbReference type="AlphaFoldDB" id="A0A2H1EGL4"/>
<dbReference type="EMBL" id="FRFC01000003">
    <property type="protein sequence ID" value="SHO45511.1"/>
    <property type="molecule type" value="Genomic_DNA"/>
</dbReference>
<organism evidence="1 2">
    <name type="scientific">Nitrosotalea sinensis</name>
    <dbReference type="NCBI Taxonomy" id="1499975"/>
    <lineage>
        <taxon>Archaea</taxon>
        <taxon>Nitrososphaerota</taxon>
        <taxon>Nitrososphaeria</taxon>
        <taxon>Nitrosotaleales</taxon>
        <taxon>Nitrosotaleaceae</taxon>
        <taxon>Nitrosotalea</taxon>
    </lineage>
</organism>
<name>A0A2H1EGL4_9ARCH</name>
<evidence type="ECO:0000313" key="2">
    <source>
        <dbReference type="Proteomes" id="UP000232412"/>
    </source>
</evidence>